<dbReference type="GeneID" id="42042088"/>
<evidence type="ECO:0000313" key="1">
    <source>
        <dbReference type="EMBL" id="EXL89803.1"/>
    </source>
</evidence>
<dbReference type="RefSeq" id="XP_031051893.1">
    <property type="nucleotide sequence ID" value="XM_031218393.1"/>
</dbReference>
<sequence length="53" mass="5911">MGTTTGCAVRASRSPIPWLSCRGCIDSRREGVATDCQTVHLLYRWTDQSGSWH</sequence>
<dbReference type="HOGENOM" id="CLU_3068745_0_0_1"/>
<protein>
    <submittedName>
        <fullName evidence="1">Uncharacterized protein</fullName>
    </submittedName>
</protein>
<reference evidence="1" key="2">
    <citation type="submission" date="2014-03" db="EMBL/GenBank/DDBJ databases">
        <title>The Genome Annotation of Fusarium oxysporum II5.</title>
        <authorList>
            <consortium name="The Broad Institute Genomics Platform"/>
            <person name="Ma L.-J."/>
            <person name="Corby-Kistler H."/>
            <person name="Broz K."/>
            <person name="Gale L.R."/>
            <person name="Jonkers W."/>
            <person name="O'Donnell K."/>
            <person name="Ploetz R."/>
            <person name="Steinberg C."/>
            <person name="Schwartz D.C."/>
            <person name="VanEtten H."/>
            <person name="Zhou S."/>
            <person name="Young S.K."/>
            <person name="Zeng Q."/>
            <person name="Gargeya S."/>
            <person name="Fitzgerald M."/>
            <person name="Abouelleil A."/>
            <person name="Alvarado L."/>
            <person name="Chapman S.B."/>
            <person name="Gainer-Dewar J."/>
            <person name="Goldberg J."/>
            <person name="Griggs A."/>
            <person name="Gujja S."/>
            <person name="Hansen M."/>
            <person name="Howarth C."/>
            <person name="Imamovic A."/>
            <person name="Ireland A."/>
            <person name="Larimer J."/>
            <person name="McCowan C."/>
            <person name="Murphy C."/>
            <person name="Pearson M."/>
            <person name="Poon T.W."/>
            <person name="Priest M."/>
            <person name="Roberts A."/>
            <person name="Saif S."/>
            <person name="Shea T."/>
            <person name="Sykes S."/>
            <person name="Wortman J."/>
            <person name="Nusbaum C."/>
            <person name="Birren B."/>
        </authorList>
    </citation>
    <scope>NUCLEOTIDE SEQUENCE</scope>
    <source>
        <strain evidence="1">54006</strain>
    </source>
</reference>
<dbReference type="EMBL" id="KK036350">
    <property type="protein sequence ID" value="EXL89803.1"/>
    <property type="molecule type" value="Genomic_DNA"/>
</dbReference>
<proteinExistence type="predicted"/>
<dbReference type="VEuPathDB" id="FungiDB:FOIG_16913"/>
<reference evidence="1" key="1">
    <citation type="submission" date="2011-11" db="EMBL/GenBank/DDBJ databases">
        <title>The Genome Sequence of Fusarium oxysporum II5.</title>
        <authorList>
            <consortium name="The Broad Institute Genome Sequencing Platform"/>
            <person name="Ma L.-J."/>
            <person name="Gale L.R."/>
            <person name="Schwartz D.C."/>
            <person name="Zhou S."/>
            <person name="Corby-Kistler H."/>
            <person name="Young S.K."/>
            <person name="Zeng Q."/>
            <person name="Gargeya S."/>
            <person name="Fitzgerald M."/>
            <person name="Haas B."/>
            <person name="Abouelleil A."/>
            <person name="Alvarado L."/>
            <person name="Arachchi H.M."/>
            <person name="Berlin A."/>
            <person name="Brown A."/>
            <person name="Chapman S.B."/>
            <person name="Chen Z."/>
            <person name="Dunbar C."/>
            <person name="Freedman E."/>
            <person name="Gearin G."/>
            <person name="Goldberg J."/>
            <person name="Griggs A."/>
            <person name="Gujja S."/>
            <person name="Heiman D."/>
            <person name="Howarth C."/>
            <person name="Larson L."/>
            <person name="Lui A."/>
            <person name="MacDonald P.J.P."/>
            <person name="Montmayeur A."/>
            <person name="Murphy C."/>
            <person name="Neiman D."/>
            <person name="Pearson M."/>
            <person name="Priest M."/>
            <person name="Roberts A."/>
            <person name="Saif S."/>
            <person name="Shea T."/>
            <person name="Shenoy N."/>
            <person name="Sisk P."/>
            <person name="Stolte C."/>
            <person name="Sykes S."/>
            <person name="Wortman J."/>
            <person name="Nusbaum C."/>
            <person name="Birren B."/>
        </authorList>
    </citation>
    <scope>NUCLEOTIDE SEQUENCE [LARGE SCALE GENOMIC DNA]</scope>
    <source>
        <strain evidence="1">54006</strain>
    </source>
</reference>
<gene>
    <name evidence="1" type="ORF">FOIG_16913</name>
</gene>
<dbReference type="Proteomes" id="UP000030685">
    <property type="component" value="Unassembled WGS sequence"/>
</dbReference>
<dbReference type="AlphaFoldDB" id="X0ILQ7"/>
<organism evidence="1">
    <name type="scientific">Fusarium odoratissimum (strain NRRL 54006)</name>
    <dbReference type="NCBI Taxonomy" id="1089451"/>
    <lineage>
        <taxon>Eukaryota</taxon>
        <taxon>Fungi</taxon>
        <taxon>Dikarya</taxon>
        <taxon>Ascomycota</taxon>
        <taxon>Pezizomycotina</taxon>
        <taxon>Sordariomycetes</taxon>
        <taxon>Hypocreomycetidae</taxon>
        <taxon>Hypocreales</taxon>
        <taxon>Nectriaceae</taxon>
        <taxon>Fusarium</taxon>
        <taxon>Fusarium oxysporum species complex</taxon>
        <taxon>Fusarium oxysporum f. sp. cubense (strain race 4)</taxon>
    </lineage>
</organism>
<accession>X0ILQ7</accession>
<name>X0ILQ7_FUSO5</name>